<comment type="caution">
    <text evidence="1">The sequence shown here is derived from an EMBL/GenBank/DDBJ whole genome shotgun (WGS) entry which is preliminary data.</text>
</comment>
<dbReference type="Proteomes" id="UP001229651">
    <property type="component" value="Unassembled WGS sequence"/>
</dbReference>
<keyword evidence="2" id="KW-1185">Reference proteome</keyword>
<accession>A0ABU0F330</accession>
<evidence type="ECO:0000313" key="1">
    <source>
        <dbReference type="EMBL" id="MDQ0381442.1"/>
    </source>
</evidence>
<dbReference type="EMBL" id="JAUSUT010000001">
    <property type="protein sequence ID" value="MDQ0381442.1"/>
    <property type="molecule type" value="Genomic_DNA"/>
</dbReference>
<organism evidence="1 2">
    <name type="scientific">Amycolatopsis thermophila</name>
    <dbReference type="NCBI Taxonomy" id="206084"/>
    <lineage>
        <taxon>Bacteria</taxon>
        <taxon>Bacillati</taxon>
        <taxon>Actinomycetota</taxon>
        <taxon>Actinomycetes</taxon>
        <taxon>Pseudonocardiales</taxon>
        <taxon>Pseudonocardiaceae</taxon>
        <taxon>Amycolatopsis</taxon>
    </lineage>
</organism>
<reference evidence="1 2" key="1">
    <citation type="submission" date="2023-07" db="EMBL/GenBank/DDBJ databases">
        <title>Sequencing the genomes of 1000 actinobacteria strains.</title>
        <authorList>
            <person name="Klenk H.-P."/>
        </authorList>
    </citation>
    <scope>NUCLEOTIDE SEQUENCE [LARGE SCALE GENOMIC DNA]</scope>
    <source>
        <strain evidence="1 2">DSM 45805</strain>
    </source>
</reference>
<dbReference type="RefSeq" id="WP_306996109.1">
    <property type="nucleotide sequence ID" value="NZ_JAUSUT010000001.1"/>
</dbReference>
<proteinExistence type="predicted"/>
<protein>
    <submittedName>
        <fullName evidence="1">Uncharacterized protein</fullName>
    </submittedName>
</protein>
<sequence length="60" mass="6426">MSSVVAGSVTGHFRVESCCWGCWASRRLRWAGRHGGPGGGRSACVVFDVVDRLDTRSTAD</sequence>
<evidence type="ECO:0000313" key="2">
    <source>
        <dbReference type="Proteomes" id="UP001229651"/>
    </source>
</evidence>
<name>A0ABU0F330_9PSEU</name>
<gene>
    <name evidence="1" type="ORF">FB470_005436</name>
</gene>